<accession>A0A840VL82</accession>
<sequence length="300" mass="33968">MTTEKEATKIQLIDKVIHLLDKSDPRWREDQSRPTEREIERLSERAEIILRGVERHYERLVYAYQLFEPCSNLMSPREIANRFKEVGWKGKTTHNSVRPLINNLLLRAEEHISAIGDSLCGLLTESPIMLSTTKYRPKTIKDVVVELEHKTDKLLASMGFMDVVADSDALLQAVVASITKCVDSQLKLETTSFPEERSEIRFAVMGFMKYVCGSDSIADYNSQPEKSIRPYELFLFAYQNGLEAGALSIPIQSLRNDALDDLSPSNHDSLSILSTHGGIDDSIAAWSKFEEKDDDSPLQE</sequence>
<keyword evidence="2" id="KW-1185">Reference proteome</keyword>
<dbReference type="Proteomes" id="UP000557717">
    <property type="component" value="Unassembled WGS sequence"/>
</dbReference>
<dbReference type="AlphaFoldDB" id="A0A840VL82"/>
<name>A0A840VL82_9BACT</name>
<reference evidence="1 2" key="1">
    <citation type="submission" date="2020-08" db="EMBL/GenBank/DDBJ databases">
        <title>Genomic Encyclopedia of Type Strains, Phase IV (KMG-IV): sequencing the most valuable type-strain genomes for metagenomic binning, comparative biology and taxonomic classification.</title>
        <authorList>
            <person name="Goeker M."/>
        </authorList>
    </citation>
    <scope>NUCLEOTIDE SEQUENCE [LARGE SCALE GENOMIC DNA]</scope>
    <source>
        <strain evidence="1 2">YC6886</strain>
    </source>
</reference>
<comment type="caution">
    <text evidence="1">The sequence shown here is derived from an EMBL/GenBank/DDBJ whole genome shotgun (WGS) entry which is preliminary data.</text>
</comment>
<evidence type="ECO:0000313" key="2">
    <source>
        <dbReference type="Proteomes" id="UP000557717"/>
    </source>
</evidence>
<proteinExistence type="predicted"/>
<dbReference type="EMBL" id="JACHFD010000025">
    <property type="protein sequence ID" value="MBB5353401.1"/>
    <property type="molecule type" value="Genomic_DNA"/>
</dbReference>
<gene>
    <name evidence="1" type="ORF">HNR46_003658</name>
</gene>
<organism evidence="1 2">
    <name type="scientific">Haloferula luteola</name>
    <dbReference type="NCBI Taxonomy" id="595692"/>
    <lineage>
        <taxon>Bacteria</taxon>
        <taxon>Pseudomonadati</taxon>
        <taxon>Verrucomicrobiota</taxon>
        <taxon>Verrucomicrobiia</taxon>
        <taxon>Verrucomicrobiales</taxon>
        <taxon>Verrucomicrobiaceae</taxon>
        <taxon>Haloferula</taxon>
    </lineage>
</organism>
<dbReference type="RefSeq" id="WP_184021267.1">
    <property type="nucleotide sequence ID" value="NZ_JACHFD010000025.1"/>
</dbReference>
<evidence type="ECO:0000313" key="1">
    <source>
        <dbReference type="EMBL" id="MBB5353401.1"/>
    </source>
</evidence>
<protein>
    <submittedName>
        <fullName evidence="1">Uncharacterized protein</fullName>
    </submittedName>
</protein>